<gene>
    <name evidence="2" type="ORF">OBBRIDRAFT_789766</name>
</gene>
<name>A0A8E2J3D2_9APHY</name>
<accession>A0A8E2J3D2</accession>
<sequence length="337" mass="37297">MFKRPRDIFDSPVSSSPPVKRARTSFTSSSPFAGSSSPAYLCTPYQPPSDSPSNPLGFNRTVAALQLPCETSFSKHLSLRFQLVLSGGGSHDDSPKGKGKAKMTSRERMQDAGEGVYRVVQVPRNYTFRHLHQLIFFLFASDARLSSLSSLSRTRRRSTRLTEMPALRAQAKARQSRFGSKRKADLEDGPDTGASQDVFTAATPGHVFDVLDGVGMYHSAYRPGVVKRGTGSTRVRLSSVRDRSLFPDVFEREQDRVLLQHAGSTAEVEEDVFGPVKGAMSQETMATAEDEEDRREWSWEPEGDFMVGDVWSGEPDPKKAIIYVRTSSHLHLTATDS</sequence>
<feature type="compositionally biased region" description="Low complexity" evidence="1">
    <location>
        <begin position="24"/>
        <end position="39"/>
    </location>
</feature>
<dbReference type="AlphaFoldDB" id="A0A8E2J3D2"/>
<evidence type="ECO:0000313" key="2">
    <source>
        <dbReference type="EMBL" id="OCH93902.1"/>
    </source>
</evidence>
<feature type="region of interest" description="Disordered" evidence="1">
    <location>
        <begin position="167"/>
        <end position="197"/>
    </location>
</feature>
<feature type="region of interest" description="Disordered" evidence="1">
    <location>
        <begin position="87"/>
        <end position="109"/>
    </location>
</feature>
<proteinExistence type="predicted"/>
<evidence type="ECO:0000313" key="3">
    <source>
        <dbReference type="Proteomes" id="UP000250043"/>
    </source>
</evidence>
<dbReference type="OrthoDB" id="2940229at2759"/>
<dbReference type="Proteomes" id="UP000250043">
    <property type="component" value="Unassembled WGS sequence"/>
</dbReference>
<keyword evidence="3" id="KW-1185">Reference proteome</keyword>
<dbReference type="EMBL" id="KV722349">
    <property type="protein sequence ID" value="OCH93902.1"/>
    <property type="molecule type" value="Genomic_DNA"/>
</dbReference>
<organism evidence="2 3">
    <name type="scientific">Obba rivulosa</name>
    <dbReference type="NCBI Taxonomy" id="1052685"/>
    <lineage>
        <taxon>Eukaryota</taxon>
        <taxon>Fungi</taxon>
        <taxon>Dikarya</taxon>
        <taxon>Basidiomycota</taxon>
        <taxon>Agaricomycotina</taxon>
        <taxon>Agaricomycetes</taxon>
        <taxon>Polyporales</taxon>
        <taxon>Gelatoporiaceae</taxon>
        <taxon>Obba</taxon>
    </lineage>
</organism>
<protein>
    <submittedName>
        <fullName evidence="2">Uncharacterized protein</fullName>
    </submittedName>
</protein>
<feature type="region of interest" description="Disordered" evidence="1">
    <location>
        <begin position="1"/>
        <end position="54"/>
    </location>
</feature>
<reference evidence="2 3" key="1">
    <citation type="submission" date="2016-07" db="EMBL/GenBank/DDBJ databases">
        <title>Draft genome of the white-rot fungus Obba rivulosa 3A-2.</title>
        <authorList>
            <consortium name="DOE Joint Genome Institute"/>
            <person name="Miettinen O."/>
            <person name="Riley R."/>
            <person name="Acob R."/>
            <person name="Barry K."/>
            <person name="Cullen D."/>
            <person name="De Vries R."/>
            <person name="Hainaut M."/>
            <person name="Hatakka A."/>
            <person name="Henrissat B."/>
            <person name="Hilden K."/>
            <person name="Kuo R."/>
            <person name="Labutti K."/>
            <person name="Lipzen A."/>
            <person name="Makela M.R."/>
            <person name="Sandor L."/>
            <person name="Spatafora J.W."/>
            <person name="Grigoriev I.V."/>
            <person name="Hibbett D.S."/>
        </authorList>
    </citation>
    <scope>NUCLEOTIDE SEQUENCE [LARGE SCALE GENOMIC DNA]</scope>
    <source>
        <strain evidence="2 3">3A-2</strain>
    </source>
</reference>
<evidence type="ECO:0000256" key="1">
    <source>
        <dbReference type="SAM" id="MobiDB-lite"/>
    </source>
</evidence>